<evidence type="ECO:0000313" key="2">
    <source>
        <dbReference type="Proteomes" id="UP000078559"/>
    </source>
</evidence>
<name>A0A194WBV7_CYTMA</name>
<proteinExistence type="predicted"/>
<evidence type="ECO:0000313" key="1">
    <source>
        <dbReference type="EMBL" id="KUI73896.1"/>
    </source>
</evidence>
<organism evidence="1 2">
    <name type="scientific">Cytospora mali</name>
    <name type="common">Apple Valsa canker fungus</name>
    <name type="synonym">Valsa mali</name>
    <dbReference type="NCBI Taxonomy" id="578113"/>
    <lineage>
        <taxon>Eukaryota</taxon>
        <taxon>Fungi</taxon>
        <taxon>Dikarya</taxon>
        <taxon>Ascomycota</taxon>
        <taxon>Pezizomycotina</taxon>
        <taxon>Sordariomycetes</taxon>
        <taxon>Sordariomycetidae</taxon>
        <taxon>Diaporthales</taxon>
        <taxon>Cytosporaceae</taxon>
        <taxon>Cytospora</taxon>
    </lineage>
</organism>
<protein>
    <recommendedName>
        <fullName evidence="3">Pentatricopeptide repeat domain-containing protein</fullName>
    </recommendedName>
</protein>
<keyword evidence="2" id="KW-1185">Reference proteome</keyword>
<sequence>MKLALRNRGATERTGRLNFSAHPFAQNTSFNHLALHLSLELRTSRAAGARLRNASDMQSFLSRAAQAHVCNYRACAYVASTAVRPPTTAVNPRQTPCSSGLFAAFYTTISATASIPDVQHSDAQRKELGRRIEGVQGKSIQLRASSSLARHHGKSRNDTTRPAATAMMRLTPSTDAIQTLISICKMEGALIRHAESRTDLNKFIRVIHQTYDPWQRLDPARFVHRGPDFLMAKEALEEEGEEGGILHREPLTNAQFQRYHEMVNKLVDSLIIQAYHDAHPSSDEAARRDLQSLDSAWTAIRMLRSEGYPRYNHPDLDPIATKEARNNLRDMIKAQFSSWGEHANIPTKFRVAKICYNLLVCPVPPSITHFNALILGFTRRKTHNLASIVVESLLDDSRLRPTPATIVCLLLHYQHKGDLLGFYDILRRMLAIDNRGMLIRRRWHEDVLEVPALRKWARQPEVTTSLRGNWVIERPQRNRAIYDALVSGLLYFGRVKDAAKVFVASLQEGWGTSVQTFIQLLRQCLYGLHAPAADILLRGFIDNSGVMTAFILRSSCPRKLAEYLFPLLNMGKPPSWPFSEDRASLMWYSKSLLLTSPGDRDRIERLTVAMFIRQTENQLKRLKHVTNRIERIYGAWLRYRLSRMHGLINEVQRTTLDVELALVTGSRLLHNAHRILFAFPTDGLVEDRLGAWKQWPIKKADAGETTEAKMASLEGGDGDWPAPADAWAAGAAARVI</sequence>
<gene>
    <name evidence="1" type="ORF">VM1G_09562</name>
</gene>
<dbReference type="AlphaFoldDB" id="A0A194WBV7"/>
<accession>A0A194WBV7</accession>
<dbReference type="Proteomes" id="UP000078559">
    <property type="component" value="Chromosome 11"/>
</dbReference>
<evidence type="ECO:0008006" key="3">
    <source>
        <dbReference type="Google" id="ProtNLM"/>
    </source>
</evidence>
<dbReference type="EMBL" id="CM003108">
    <property type="protein sequence ID" value="KUI73896.1"/>
    <property type="molecule type" value="Genomic_DNA"/>
</dbReference>
<reference evidence="1" key="1">
    <citation type="submission" date="2014-12" db="EMBL/GenBank/DDBJ databases">
        <title>Genome Sequence of Valsa Canker Pathogens Uncovers a Specific Adaption of Colonization on Woody Bark.</title>
        <authorList>
            <person name="Yin Z."/>
            <person name="Liu H."/>
            <person name="Gao X."/>
            <person name="Li Z."/>
            <person name="Song N."/>
            <person name="Ke X."/>
            <person name="Dai Q."/>
            <person name="Wu Y."/>
            <person name="Sun Y."/>
            <person name="Xu J.-R."/>
            <person name="Kang Z.K."/>
            <person name="Wang L."/>
            <person name="Huang L."/>
        </authorList>
    </citation>
    <scope>NUCLEOTIDE SEQUENCE [LARGE SCALE GENOMIC DNA]</scope>
    <source>
        <strain evidence="1">03-8</strain>
    </source>
</reference>
<dbReference type="OrthoDB" id="185373at2759"/>